<organism evidence="2 3">
    <name type="scientific">Dorcoceras hygrometricum</name>
    <dbReference type="NCBI Taxonomy" id="472368"/>
    <lineage>
        <taxon>Eukaryota</taxon>
        <taxon>Viridiplantae</taxon>
        <taxon>Streptophyta</taxon>
        <taxon>Embryophyta</taxon>
        <taxon>Tracheophyta</taxon>
        <taxon>Spermatophyta</taxon>
        <taxon>Magnoliopsida</taxon>
        <taxon>eudicotyledons</taxon>
        <taxon>Gunneridae</taxon>
        <taxon>Pentapetalae</taxon>
        <taxon>asterids</taxon>
        <taxon>lamiids</taxon>
        <taxon>Lamiales</taxon>
        <taxon>Gesneriaceae</taxon>
        <taxon>Didymocarpoideae</taxon>
        <taxon>Trichosporeae</taxon>
        <taxon>Loxocarpinae</taxon>
        <taxon>Dorcoceras</taxon>
    </lineage>
</organism>
<feature type="region of interest" description="Disordered" evidence="1">
    <location>
        <begin position="238"/>
        <end position="257"/>
    </location>
</feature>
<evidence type="ECO:0000313" key="3">
    <source>
        <dbReference type="Proteomes" id="UP000250235"/>
    </source>
</evidence>
<feature type="region of interest" description="Disordered" evidence="1">
    <location>
        <begin position="124"/>
        <end position="143"/>
    </location>
</feature>
<protein>
    <submittedName>
        <fullName evidence="2">Uncharacterized protein</fullName>
    </submittedName>
</protein>
<evidence type="ECO:0000256" key="1">
    <source>
        <dbReference type="SAM" id="MobiDB-lite"/>
    </source>
</evidence>
<dbReference type="EMBL" id="KQ996065">
    <property type="protein sequence ID" value="KZV45528.1"/>
    <property type="molecule type" value="Genomic_DNA"/>
</dbReference>
<proteinExistence type="predicted"/>
<name>A0A2Z7CF15_9LAMI</name>
<keyword evidence="3" id="KW-1185">Reference proteome</keyword>
<reference evidence="2 3" key="1">
    <citation type="journal article" date="2015" name="Proc. Natl. Acad. Sci. U.S.A.">
        <title>The resurrection genome of Boea hygrometrica: A blueprint for survival of dehydration.</title>
        <authorList>
            <person name="Xiao L."/>
            <person name="Yang G."/>
            <person name="Zhang L."/>
            <person name="Yang X."/>
            <person name="Zhao S."/>
            <person name="Ji Z."/>
            <person name="Zhou Q."/>
            <person name="Hu M."/>
            <person name="Wang Y."/>
            <person name="Chen M."/>
            <person name="Xu Y."/>
            <person name="Jin H."/>
            <person name="Xiao X."/>
            <person name="Hu G."/>
            <person name="Bao F."/>
            <person name="Hu Y."/>
            <person name="Wan P."/>
            <person name="Li L."/>
            <person name="Deng X."/>
            <person name="Kuang T."/>
            <person name="Xiang C."/>
            <person name="Zhu J.K."/>
            <person name="Oliver M.J."/>
            <person name="He Y."/>
        </authorList>
    </citation>
    <scope>NUCLEOTIDE SEQUENCE [LARGE SCALE GENOMIC DNA]</scope>
    <source>
        <strain evidence="3">cv. XS01</strain>
    </source>
</reference>
<dbReference type="AlphaFoldDB" id="A0A2Z7CF15"/>
<accession>A0A2Z7CF15</accession>
<sequence length="313" mass="34720">MRYTLTLNLKLSAAPLPFSQDASAAVLATPPPPPLARICSGQLFEEFPSVLISSGLLVQANEGVSLPVMDLIDESTAAYREEPVFLILTQKLKRAGGILGFHWSRIIEQHCYFSILFKANLPPPKSRNRKRKSRGIHRHQYHAEQRRKAAAIGGIGLRYLTTDTSGCSQQISALPLNETSRNHQTLYSQKKIKNDAASTNQNDTASLQQLTTDSLQNNQQLVVLINSKRRPTLAPAHLLPADTSSNATTEKRNNDASLTRCSRNLKCATIDFTKRERITPTPPTADNRLHHLVQLLNSTGIRFISQNPQNSLD</sequence>
<evidence type="ECO:0000313" key="2">
    <source>
        <dbReference type="EMBL" id="KZV45528.1"/>
    </source>
</evidence>
<gene>
    <name evidence="2" type="ORF">F511_33460</name>
</gene>
<feature type="compositionally biased region" description="Basic residues" evidence="1">
    <location>
        <begin position="126"/>
        <end position="140"/>
    </location>
</feature>
<dbReference type="Proteomes" id="UP000250235">
    <property type="component" value="Unassembled WGS sequence"/>
</dbReference>